<protein>
    <submittedName>
        <fullName evidence="1">Uncharacterized protein</fullName>
    </submittedName>
</protein>
<sequence length="70" mass="6817">MQSSKFSLLSSRARLAGAAFGLVSGLSVFAVVVGAFASASGELEPALAKLKAAPSASAAVAKAASRPRPG</sequence>
<dbReference type="RefSeq" id="WP_173132818.1">
    <property type="nucleotide sequence ID" value="NZ_JABRWJ010000012.1"/>
</dbReference>
<dbReference type="EMBL" id="JABRWJ010000012">
    <property type="protein sequence ID" value="NRF71502.1"/>
    <property type="molecule type" value="Genomic_DNA"/>
</dbReference>
<comment type="caution">
    <text evidence="1">The sequence shown here is derived from an EMBL/GenBank/DDBJ whole genome shotgun (WGS) entry which is preliminary data.</text>
</comment>
<evidence type="ECO:0000313" key="2">
    <source>
        <dbReference type="Proteomes" id="UP000737171"/>
    </source>
</evidence>
<name>A0ABX2ES86_9BURK</name>
<gene>
    <name evidence="1" type="ORF">HLB44_31395</name>
</gene>
<organism evidence="1 2">
    <name type="scientific">Pseudaquabacterium terrae</name>
    <dbReference type="NCBI Taxonomy" id="2732868"/>
    <lineage>
        <taxon>Bacteria</taxon>
        <taxon>Pseudomonadati</taxon>
        <taxon>Pseudomonadota</taxon>
        <taxon>Betaproteobacteria</taxon>
        <taxon>Burkholderiales</taxon>
        <taxon>Sphaerotilaceae</taxon>
        <taxon>Pseudaquabacterium</taxon>
    </lineage>
</organism>
<dbReference type="Proteomes" id="UP000737171">
    <property type="component" value="Unassembled WGS sequence"/>
</dbReference>
<reference evidence="1 2" key="1">
    <citation type="submission" date="2020-05" db="EMBL/GenBank/DDBJ databases">
        <title>Aquincola sp. isolate from soil.</title>
        <authorList>
            <person name="Han J."/>
            <person name="Kim D.-U."/>
        </authorList>
    </citation>
    <scope>NUCLEOTIDE SEQUENCE [LARGE SCALE GENOMIC DNA]</scope>
    <source>
        <strain evidence="1 2">S2</strain>
    </source>
</reference>
<keyword evidence="2" id="KW-1185">Reference proteome</keyword>
<accession>A0ABX2ES86</accession>
<proteinExistence type="predicted"/>
<evidence type="ECO:0000313" key="1">
    <source>
        <dbReference type="EMBL" id="NRF71502.1"/>
    </source>
</evidence>